<gene>
    <name evidence="1" type="ORF">E2C01_093782</name>
</gene>
<keyword evidence="2" id="KW-1185">Reference proteome</keyword>
<dbReference type="AlphaFoldDB" id="A0A5B7JQQ8"/>
<sequence>MIYYEVLTPVMRVHRRTWEGIILHLCGYIHIRWKE</sequence>
<dbReference type="Proteomes" id="UP000324222">
    <property type="component" value="Unassembled WGS sequence"/>
</dbReference>
<organism evidence="1 2">
    <name type="scientific">Portunus trituberculatus</name>
    <name type="common">Swimming crab</name>
    <name type="synonym">Neptunus trituberculatus</name>
    <dbReference type="NCBI Taxonomy" id="210409"/>
    <lineage>
        <taxon>Eukaryota</taxon>
        <taxon>Metazoa</taxon>
        <taxon>Ecdysozoa</taxon>
        <taxon>Arthropoda</taxon>
        <taxon>Crustacea</taxon>
        <taxon>Multicrustacea</taxon>
        <taxon>Malacostraca</taxon>
        <taxon>Eumalacostraca</taxon>
        <taxon>Eucarida</taxon>
        <taxon>Decapoda</taxon>
        <taxon>Pleocyemata</taxon>
        <taxon>Brachyura</taxon>
        <taxon>Eubrachyura</taxon>
        <taxon>Portunoidea</taxon>
        <taxon>Portunidae</taxon>
        <taxon>Portuninae</taxon>
        <taxon>Portunus</taxon>
    </lineage>
</organism>
<comment type="caution">
    <text evidence="1">The sequence shown here is derived from an EMBL/GenBank/DDBJ whole genome shotgun (WGS) entry which is preliminary data.</text>
</comment>
<accession>A0A5B7JQQ8</accession>
<dbReference type="EMBL" id="VSRR010113976">
    <property type="protein sequence ID" value="MPC98412.1"/>
    <property type="molecule type" value="Genomic_DNA"/>
</dbReference>
<name>A0A5B7JQQ8_PORTR</name>
<reference evidence="1 2" key="1">
    <citation type="submission" date="2019-05" db="EMBL/GenBank/DDBJ databases">
        <title>Another draft genome of Portunus trituberculatus and its Hox gene families provides insights of decapod evolution.</title>
        <authorList>
            <person name="Jeong J.-H."/>
            <person name="Song I."/>
            <person name="Kim S."/>
            <person name="Choi T."/>
            <person name="Kim D."/>
            <person name="Ryu S."/>
            <person name="Kim W."/>
        </authorList>
    </citation>
    <scope>NUCLEOTIDE SEQUENCE [LARGE SCALE GENOMIC DNA]</scope>
    <source>
        <tissue evidence="1">Muscle</tissue>
    </source>
</reference>
<proteinExistence type="predicted"/>
<protein>
    <submittedName>
        <fullName evidence="1">Uncharacterized protein</fullName>
    </submittedName>
</protein>
<evidence type="ECO:0000313" key="2">
    <source>
        <dbReference type="Proteomes" id="UP000324222"/>
    </source>
</evidence>
<evidence type="ECO:0000313" key="1">
    <source>
        <dbReference type="EMBL" id="MPC98412.1"/>
    </source>
</evidence>